<evidence type="ECO:0000256" key="7">
    <source>
        <dbReference type="RuleBase" id="RU361187"/>
    </source>
</evidence>
<feature type="site" description="Important for catalytic activity, responsible for pKa modulation of the active site Glu and correct orientation of both the proton donor and substrate" evidence="6">
    <location>
        <position position="160"/>
    </location>
</feature>
<keyword evidence="3 7" id="KW-0378">Hydrolase</keyword>
<feature type="active site" description="Proton acceptor" evidence="5">
    <location>
        <position position="49"/>
    </location>
</feature>
<dbReference type="PANTHER" id="PTHR43817">
    <property type="entry name" value="GLYCOSYL HYDROLASE"/>
    <property type="match status" value="1"/>
</dbReference>
<dbReference type="EMBL" id="FNQY01000001">
    <property type="protein sequence ID" value="SDZ74257.1"/>
    <property type="molecule type" value="Genomic_DNA"/>
</dbReference>
<organism evidence="9 10">
    <name type="scientific">Arachidicoccus rhizosphaerae</name>
    <dbReference type="NCBI Taxonomy" id="551991"/>
    <lineage>
        <taxon>Bacteria</taxon>
        <taxon>Pseudomonadati</taxon>
        <taxon>Bacteroidota</taxon>
        <taxon>Chitinophagia</taxon>
        <taxon>Chitinophagales</taxon>
        <taxon>Chitinophagaceae</taxon>
        <taxon>Arachidicoccus</taxon>
    </lineage>
</organism>
<keyword evidence="2 8" id="KW-0732">Signal</keyword>
<dbReference type="GO" id="GO:0004553">
    <property type="term" value="F:hydrolase activity, hydrolyzing O-glycosyl compounds"/>
    <property type="evidence" value="ECO:0007669"/>
    <property type="project" value="InterPro"/>
</dbReference>
<dbReference type="OrthoDB" id="177947at2"/>
<feature type="signal peptide" evidence="8">
    <location>
        <begin position="1"/>
        <end position="26"/>
    </location>
</feature>
<dbReference type="PANTHER" id="PTHR43817:SF1">
    <property type="entry name" value="HYDROLASE, FAMILY 43, PUTATIVE (AFU_ORTHOLOGUE AFUA_3G01660)-RELATED"/>
    <property type="match status" value="1"/>
</dbReference>
<feature type="active site" description="Proton donor" evidence="5">
    <location>
        <position position="227"/>
    </location>
</feature>
<dbReference type="SUPFAM" id="SSF75005">
    <property type="entry name" value="Arabinanase/levansucrase/invertase"/>
    <property type="match status" value="1"/>
</dbReference>
<evidence type="ECO:0000256" key="4">
    <source>
        <dbReference type="ARBA" id="ARBA00023295"/>
    </source>
</evidence>
<dbReference type="CDD" id="cd18820">
    <property type="entry name" value="GH43_LbAraf43-like"/>
    <property type="match status" value="1"/>
</dbReference>
<evidence type="ECO:0000313" key="9">
    <source>
        <dbReference type="EMBL" id="SDZ74257.1"/>
    </source>
</evidence>
<dbReference type="PIRSF" id="PIRSF025414">
    <property type="entry name" value="Alpha-L-arabinofuranosidase"/>
    <property type="match status" value="1"/>
</dbReference>
<proteinExistence type="inferred from homology"/>
<dbReference type="InterPro" id="IPR006710">
    <property type="entry name" value="Glyco_hydro_43"/>
</dbReference>
<evidence type="ECO:0000256" key="2">
    <source>
        <dbReference type="ARBA" id="ARBA00022729"/>
    </source>
</evidence>
<evidence type="ECO:0000256" key="5">
    <source>
        <dbReference type="PIRSR" id="PIRSR606710-1"/>
    </source>
</evidence>
<evidence type="ECO:0000256" key="6">
    <source>
        <dbReference type="PIRSR" id="PIRSR606710-2"/>
    </source>
</evidence>
<accession>A0A1H3VHI7</accession>
<evidence type="ECO:0000256" key="3">
    <source>
        <dbReference type="ARBA" id="ARBA00022801"/>
    </source>
</evidence>
<keyword evidence="10" id="KW-1185">Reference proteome</keyword>
<dbReference type="InterPro" id="IPR023296">
    <property type="entry name" value="Glyco_hydro_beta-prop_sf"/>
</dbReference>
<gene>
    <name evidence="9" type="ORF">SAMN05192529_101136</name>
</gene>
<comment type="similarity">
    <text evidence="1 7">Belongs to the glycosyl hydrolase 43 family.</text>
</comment>
<evidence type="ECO:0000313" key="10">
    <source>
        <dbReference type="Proteomes" id="UP000199041"/>
    </source>
</evidence>
<dbReference type="RefSeq" id="WP_091392128.1">
    <property type="nucleotide sequence ID" value="NZ_FNQY01000001.1"/>
</dbReference>
<keyword evidence="4 7" id="KW-0326">Glycosidase</keyword>
<dbReference type="GO" id="GO:0005975">
    <property type="term" value="P:carbohydrate metabolic process"/>
    <property type="evidence" value="ECO:0007669"/>
    <property type="project" value="InterPro"/>
</dbReference>
<evidence type="ECO:0000256" key="1">
    <source>
        <dbReference type="ARBA" id="ARBA00009865"/>
    </source>
</evidence>
<evidence type="ECO:0000256" key="8">
    <source>
        <dbReference type="SAM" id="SignalP"/>
    </source>
</evidence>
<dbReference type="Gene3D" id="2.115.10.20">
    <property type="entry name" value="Glycosyl hydrolase domain, family 43"/>
    <property type="match status" value="1"/>
</dbReference>
<protein>
    <submittedName>
        <fullName evidence="9">Beta-xylosidase, GH43 family</fullName>
    </submittedName>
</protein>
<name>A0A1H3VHI7_9BACT</name>
<dbReference type="AlphaFoldDB" id="A0A1H3VHI7"/>
<dbReference type="Pfam" id="PF04616">
    <property type="entry name" value="Glyco_hydro_43"/>
    <property type="match status" value="1"/>
</dbReference>
<feature type="chain" id="PRO_5011753897" evidence="8">
    <location>
        <begin position="27"/>
        <end position="356"/>
    </location>
</feature>
<sequence>MFKKLPGIFTAAICLLSLGVSSKGNAQPAGLQAARTDSFVNPLLVTGPDPWVVQHKGTYYFCRTTGRNIQLLATTRMSRLAEAKPVTVWTPPDTGTYAKELWAPEMHYINHKWYIYFAADDGDNNHHRMYVLENADADPLTNHWVFKGKVADPTNKWAIDGTVFTYKKQLYMLWAGWQGDMNVQQNIYIAKMKNPWTIQGERVLLSSPVYDWEKKGSVKDALPAVNEGPEILKSPQGRIFLVYSASGCWTDHYSLGMLSLKKGASPMKADNWIKKDQPVFASAPEIGVFAPGHNGFFKSPDGKQDWIIYHANDKAGQGCGRFRSPRMQQIFWNKDGTPDFGKPVAAGTKLAVPSGE</sequence>
<dbReference type="InterPro" id="IPR016828">
    <property type="entry name" value="Alpha-L-arabinofuranosidase"/>
</dbReference>
<dbReference type="STRING" id="551991.SAMN05192529_101136"/>
<reference evidence="9 10" key="1">
    <citation type="submission" date="2016-10" db="EMBL/GenBank/DDBJ databases">
        <authorList>
            <person name="de Groot N.N."/>
        </authorList>
    </citation>
    <scope>NUCLEOTIDE SEQUENCE [LARGE SCALE GENOMIC DNA]</scope>
    <source>
        <strain evidence="9 10">Vu-144</strain>
    </source>
</reference>
<dbReference type="Proteomes" id="UP000199041">
    <property type="component" value="Unassembled WGS sequence"/>
</dbReference>